<comment type="similarity">
    <text evidence="2">Belongs to the Nudix hydrolase family.</text>
</comment>
<dbReference type="InterPro" id="IPR036206">
    <property type="entry name" value="ThiamineP_synth_sf"/>
</dbReference>
<dbReference type="Gene3D" id="3.90.79.10">
    <property type="entry name" value="Nucleoside Triphosphate Pyrophosphohydrolase"/>
    <property type="match status" value="1"/>
</dbReference>
<keyword evidence="4" id="KW-0235">DNA replication</keyword>
<keyword evidence="5" id="KW-0479">Metal-binding</keyword>
<evidence type="ECO:0000256" key="5">
    <source>
        <dbReference type="ARBA" id="ARBA00022723"/>
    </source>
</evidence>
<evidence type="ECO:0000256" key="7">
    <source>
        <dbReference type="ARBA" id="ARBA00022801"/>
    </source>
</evidence>
<evidence type="ECO:0000256" key="15">
    <source>
        <dbReference type="ARBA" id="ARBA00041979"/>
    </source>
</evidence>
<comment type="cofactor">
    <cofactor evidence="1">
        <name>Mg(2+)</name>
        <dbReference type="ChEBI" id="CHEBI:18420"/>
    </cofactor>
</comment>
<dbReference type="InterPro" id="IPR022998">
    <property type="entry name" value="ThiamineP_synth_TenI"/>
</dbReference>
<evidence type="ECO:0000256" key="6">
    <source>
        <dbReference type="ARBA" id="ARBA00022763"/>
    </source>
</evidence>
<dbReference type="EC" id="3.6.1.55" evidence="12"/>
<evidence type="ECO:0000259" key="17">
    <source>
        <dbReference type="PROSITE" id="PS51462"/>
    </source>
</evidence>
<evidence type="ECO:0000256" key="12">
    <source>
        <dbReference type="ARBA" id="ARBA00038905"/>
    </source>
</evidence>
<dbReference type="InterPro" id="IPR020476">
    <property type="entry name" value="Nudix_hydrolase"/>
</dbReference>
<comment type="catalytic activity">
    <reaction evidence="10">
        <text>8-oxo-dGTP + H2O = 8-oxo-dGMP + diphosphate + H(+)</text>
        <dbReference type="Rhea" id="RHEA:31575"/>
        <dbReference type="ChEBI" id="CHEBI:15377"/>
        <dbReference type="ChEBI" id="CHEBI:15378"/>
        <dbReference type="ChEBI" id="CHEBI:33019"/>
        <dbReference type="ChEBI" id="CHEBI:63224"/>
        <dbReference type="ChEBI" id="CHEBI:77896"/>
        <dbReference type="EC" id="3.6.1.55"/>
    </reaction>
</comment>
<name>A0ABV4HQY6_9GAMM</name>
<keyword evidence="7 18" id="KW-0378">Hydrolase</keyword>
<evidence type="ECO:0000256" key="13">
    <source>
        <dbReference type="ARBA" id="ARBA00040794"/>
    </source>
</evidence>
<dbReference type="Pfam" id="PF14815">
    <property type="entry name" value="NUDIX_4"/>
    <property type="match status" value="1"/>
</dbReference>
<comment type="caution">
    <text evidence="18">The sequence shown here is derived from an EMBL/GenBank/DDBJ whole genome shotgun (WGS) entry which is preliminary data.</text>
</comment>
<proteinExistence type="inferred from homology"/>
<dbReference type="InterPro" id="IPR020084">
    <property type="entry name" value="NUDIX_hydrolase_CS"/>
</dbReference>
<dbReference type="InterPro" id="IPR000086">
    <property type="entry name" value="NUDIX_hydrolase_dom"/>
</dbReference>
<evidence type="ECO:0000256" key="11">
    <source>
        <dbReference type="ARBA" id="ARBA00036904"/>
    </source>
</evidence>
<keyword evidence="3" id="KW-0515">Mutator protein</keyword>
<feature type="domain" description="Nudix hydrolase" evidence="17">
    <location>
        <begin position="4"/>
        <end position="130"/>
    </location>
</feature>
<evidence type="ECO:0000256" key="9">
    <source>
        <dbReference type="ARBA" id="ARBA00023204"/>
    </source>
</evidence>
<dbReference type="InterPro" id="IPR003561">
    <property type="entry name" value="Mutator_MutT"/>
</dbReference>
<dbReference type="SUPFAM" id="SSF51391">
    <property type="entry name" value="Thiamin phosphate synthase"/>
    <property type="match status" value="1"/>
</dbReference>
<keyword evidence="8" id="KW-0460">Magnesium</keyword>
<dbReference type="SUPFAM" id="SSF55811">
    <property type="entry name" value="Nudix"/>
    <property type="match status" value="1"/>
</dbReference>
<keyword evidence="9" id="KW-0234">DNA repair</keyword>
<evidence type="ECO:0000313" key="19">
    <source>
        <dbReference type="Proteomes" id="UP001566331"/>
    </source>
</evidence>
<evidence type="ECO:0000313" key="18">
    <source>
        <dbReference type="EMBL" id="MEZ0474246.1"/>
    </source>
</evidence>
<evidence type="ECO:0000256" key="14">
    <source>
        <dbReference type="ARBA" id="ARBA00041592"/>
    </source>
</evidence>
<dbReference type="NCBIfam" id="NF006530">
    <property type="entry name" value="PRK08999.1"/>
    <property type="match status" value="1"/>
</dbReference>
<dbReference type="PANTHER" id="PTHR47707:SF1">
    <property type="entry name" value="NUDIX HYDROLASE FAMILY PROTEIN"/>
    <property type="match status" value="1"/>
</dbReference>
<evidence type="ECO:0000256" key="16">
    <source>
        <dbReference type="ARBA" id="ARBA00042798"/>
    </source>
</evidence>
<accession>A0ABV4HQY6</accession>
<dbReference type="PANTHER" id="PTHR47707">
    <property type="entry name" value="8-OXO-DGTP DIPHOSPHATASE"/>
    <property type="match status" value="1"/>
</dbReference>
<evidence type="ECO:0000256" key="4">
    <source>
        <dbReference type="ARBA" id="ARBA00022705"/>
    </source>
</evidence>
<keyword evidence="19" id="KW-1185">Reference proteome</keyword>
<dbReference type="Proteomes" id="UP001566331">
    <property type="component" value="Unassembled WGS sequence"/>
</dbReference>
<dbReference type="PRINTS" id="PR00502">
    <property type="entry name" value="NUDIXFAMILY"/>
</dbReference>
<dbReference type="EMBL" id="JBFWIC010000006">
    <property type="protein sequence ID" value="MEZ0474246.1"/>
    <property type="molecule type" value="Genomic_DNA"/>
</dbReference>
<evidence type="ECO:0000256" key="3">
    <source>
        <dbReference type="ARBA" id="ARBA00022457"/>
    </source>
</evidence>
<dbReference type="InterPro" id="IPR015797">
    <property type="entry name" value="NUDIX_hydrolase-like_dom_sf"/>
</dbReference>
<gene>
    <name evidence="18" type="ORF">AB6713_06385</name>
</gene>
<dbReference type="PROSITE" id="PS00893">
    <property type="entry name" value="NUDIX_BOX"/>
    <property type="match status" value="1"/>
</dbReference>
<dbReference type="Gene3D" id="3.20.20.70">
    <property type="entry name" value="Aldolase class I"/>
    <property type="match status" value="1"/>
</dbReference>
<reference evidence="18 19" key="1">
    <citation type="submission" date="2024-07" db="EMBL/GenBank/DDBJ databases">
        <title>Luteimonas salilacus sp. nov., isolated from the shore soil of Salt Lake in Tibet of China.</title>
        <authorList>
            <person name="Zhang X."/>
            <person name="Li A."/>
        </authorList>
    </citation>
    <scope>NUCLEOTIDE SEQUENCE [LARGE SCALE GENOMIC DNA]</scope>
    <source>
        <strain evidence="18 19">B3-2-R+30</strain>
    </source>
</reference>
<dbReference type="CDD" id="cd03425">
    <property type="entry name" value="NUDIX_MutT_NudA_like"/>
    <property type="match status" value="1"/>
</dbReference>
<keyword evidence="6" id="KW-0227">DNA damage</keyword>
<dbReference type="InterPro" id="IPR013785">
    <property type="entry name" value="Aldolase_TIM"/>
</dbReference>
<organism evidence="18 19">
    <name type="scientific">Luteimonas salinilitoris</name>
    <dbReference type="NCBI Taxonomy" id="3237697"/>
    <lineage>
        <taxon>Bacteria</taxon>
        <taxon>Pseudomonadati</taxon>
        <taxon>Pseudomonadota</taxon>
        <taxon>Gammaproteobacteria</taxon>
        <taxon>Lysobacterales</taxon>
        <taxon>Lysobacteraceae</taxon>
        <taxon>Luteimonas</taxon>
    </lineage>
</organism>
<evidence type="ECO:0000256" key="1">
    <source>
        <dbReference type="ARBA" id="ARBA00001946"/>
    </source>
</evidence>
<protein>
    <recommendedName>
        <fullName evidence="13">8-oxo-dGTP diphosphatase</fullName>
        <ecNumber evidence="12">3.6.1.55</ecNumber>
    </recommendedName>
    <alternativeName>
        <fullName evidence="16">7,8-dihydro-8-oxoguanine-triphosphatase</fullName>
    </alternativeName>
    <alternativeName>
        <fullName evidence="15">Mutator protein MutT</fullName>
    </alternativeName>
    <alternativeName>
        <fullName evidence="14">dGTP pyrophosphohydrolase</fullName>
    </alternativeName>
</protein>
<dbReference type="Pfam" id="PF02581">
    <property type="entry name" value="TMP-TENI"/>
    <property type="match status" value="1"/>
</dbReference>
<sequence>MSDDVVEVIAAVITDPGGRVLLARRTEGRDLAGLWEFPGGKREPGESPEQALVRELDEELGIQVEVGPPLIAVPQAYPHRRLCLDVRHVTAWRGTPRGHEGQALAWVPQHRLASYAMPPADRPVVAALTRPDRYLVTPEPGADDGAWLQGIENALASGIRRMHLRLPGIERSRRERLVAGAVKRCRAAGAEALVGADPELARATGAGLHLRAAQLAALGERPLPVDRPLAASCHDLDELRHAERLGCDFALLGPLAPTPTHPGAPGLGWTRFATLREAVSLPIYAIGGLGPDDILEARRHGAQGIAAIRALWPAP</sequence>
<dbReference type="InterPro" id="IPR047127">
    <property type="entry name" value="MutT-like"/>
</dbReference>
<evidence type="ECO:0000256" key="2">
    <source>
        <dbReference type="ARBA" id="ARBA00005582"/>
    </source>
</evidence>
<dbReference type="PROSITE" id="PS51462">
    <property type="entry name" value="NUDIX"/>
    <property type="match status" value="1"/>
</dbReference>
<evidence type="ECO:0000256" key="8">
    <source>
        <dbReference type="ARBA" id="ARBA00022842"/>
    </source>
</evidence>
<dbReference type="CDD" id="cd00564">
    <property type="entry name" value="TMP_TenI"/>
    <property type="match status" value="1"/>
</dbReference>
<dbReference type="RefSeq" id="WP_370561972.1">
    <property type="nucleotide sequence ID" value="NZ_JBFWIB010000001.1"/>
</dbReference>
<dbReference type="NCBIfam" id="TIGR00586">
    <property type="entry name" value="mutt"/>
    <property type="match status" value="1"/>
</dbReference>
<comment type="catalytic activity">
    <reaction evidence="11">
        <text>8-oxo-GTP + H2O = 8-oxo-GMP + diphosphate + H(+)</text>
        <dbReference type="Rhea" id="RHEA:67616"/>
        <dbReference type="ChEBI" id="CHEBI:15377"/>
        <dbReference type="ChEBI" id="CHEBI:15378"/>
        <dbReference type="ChEBI" id="CHEBI:33019"/>
        <dbReference type="ChEBI" id="CHEBI:143553"/>
        <dbReference type="ChEBI" id="CHEBI:145694"/>
    </reaction>
</comment>
<dbReference type="GO" id="GO:0016787">
    <property type="term" value="F:hydrolase activity"/>
    <property type="evidence" value="ECO:0007669"/>
    <property type="project" value="UniProtKB-KW"/>
</dbReference>
<evidence type="ECO:0000256" key="10">
    <source>
        <dbReference type="ARBA" id="ARBA00035861"/>
    </source>
</evidence>
<dbReference type="InterPro" id="IPR029119">
    <property type="entry name" value="MutY_C"/>
</dbReference>